<dbReference type="PROSITE" id="PS51318">
    <property type="entry name" value="TAT"/>
    <property type="match status" value="1"/>
</dbReference>
<dbReference type="Proteomes" id="UP001317532">
    <property type="component" value="Chromosome"/>
</dbReference>
<feature type="region of interest" description="Disordered" evidence="1">
    <location>
        <begin position="25"/>
        <end position="62"/>
    </location>
</feature>
<dbReference type="EMBL" id="AP025523">
    <property type="protein sequence ID" value="BDE05479.1"/>
    <property type="molecule type" value="Genomic_DNA"/>
</dbReference>
<dbReference type="InterPro" id="IPR006311">
    <property type="entry name" value="TAT_signal"/>
</dbReference>
<proteinExistence type="predicted"/>
<gene>
    <name evidence="2" type="ORF">WPS_07550</name>
</gene>
<reference evidence="2 3" key="1">
    <citation type="journal article" date="2022" name="ISME Commun">
        <title>Vulcanimicrobium alpinus gen. nov. sp. nov., the first cultivated representative of the candidate phylum 'Eremiobacterota', is a metabolically versatile aerobic anoxygenic phototroph.</title>
        <authorList>
            <person name="Yabe S."/>
            <person name="Muto K."/>
            <person name="Abe K."/>
            <person name="Yokota A."/>
            <person name="Staudigel H."/>
            <person name="Tebo B.M."/>
        </authorList>
    </citation>
    <scope>NUCLEOTIDE SEQUENCE [LARGE SCALE GENOMIC DNA]</scope>
    <source>
        <strain evidence="2 3">WC8-2</strain>
    </source>
</reference>
<evidence type="ECO:0000256" key="1">
    <source>
        <dbReference type="SAM" id="MobiDB-lite"/>
    </source>
</evidence>
<evidence type="ECO:0000313" key="3">
    <source>
        <dbReference type="Proteomes" id="UP001317532"/>
    </source>
</evidence>
<evidence type="ECO:0000313" key="2">
    <source>
        <dbReference type="EMBL" id="BDE05479.1"/>
    </source>
</evidence>
<accession>A0AAN1XTW1</accession>
<feature type="region of interest" description="Disordered" evidence="1">
    <location>
        <begin position="100"/>
        <end position="121"/>
    </location>
</feature>
<name>A0AAN1XTW1_UNVUL</name>
<protein>
    <submittedName>
        <fullName evidence="2">Uncharacterized protein</fullName>
    </submittedName>
</protein>
<sequence length="121" mass="12027">MADRRSFLGAVSGIAATVLLARDADAQTAPAAPVSPASALPASASPAPAPSASPKPASPQAAAIAASMRRFDSALSDADVATIAQGIDANRAGAARLNPRKATALKNGDEPVTRFAVARPR</sequence>
<dbReference type="AlphaFoldDB" id="A0AAN1XTW1"/>
<organism evidence="2 3">
    <name type="scientific">Vulcanimicrobium alpinum</name>
    <dbReference type="NCBI Taxonomy" id="3016050"/>
    <lineage>
        <taxon>Bacteria</taxon>
        <taxon>Bacillati</taxon>
        <taxon>Vulcanimicrobiota</taxon>
        <taxon>Vulcanimicrobiia</taxon>
        <taxon>Vulcanimicrobiales</taxon>
        <taxon>Vulcanimicrobiaceae</taxon>
        <taxon>Vulcanimicrobium</taxon>
    </lineage>
</organism>
<dbReference type="KEGG" id="vab:WPS_07550"/>
<feature type="compositionally biased region" description="Pro residues" evidence="1">
    <location>
        <begin position="47"/>
        <end position="57"/>
    </location>
</feature>
<keyword evidence="3" id="KW-1185">Reference proteome</keyword>
<feature type="compositionally biased region" description="Low complexity" evidence="1">
    <location>
        <begin position="26"/>
        <end position="46"/>
    </location>
</feature>